<dbReference type="RefSeq" id="XP_001742987.1">
    <property type="nucleotide sequence ID" value="XM_001742935.1"/>
</dbReference>
<sequence>MAMCEAGVYDAIKAALETKKSDLTGKAWHLLRQLNATFHEKNDVLHAKALEVVPLAVQLQADSTLIKLMLDCLAKARKGQLFYGAYWRTSAALQCLAALSVADSNKPMLLHAGAGKAAIDILKAKHTAPDAKTEEYAVMLLGNLAFVTDLHKISKSVDKAMASAVEDASVVVVALSADYKDSAACRTEGEMLKADGLRRYAFNLRKPVVPLKTVSDYRPDGWLGAIVGSKLYFEVHEDADKEASVDSLVKEIKRLIKANKDVASKSVEGDDRAQKLQQQLLDAESEIKRLRATARQEPTAVGVVKVEDPSVTCTGVLFQVPDEELPSFDEREVGYTRTRLAPEAVKAWTDSTTSSNGPVTLSVDDEYWVYCINDPKPADADFPIPQSYIDVILSGALEHIPKALAQRYEAKQGA</sequence>
<dbReference type="STRING" id="81824.A9US16"/>
<name>A9US16_MONBE</name>
<dbReference type="CDD" id="cd06661">
    <property type="entry name" value="GGCT_like"/>
    <property type="match status" value="1"/>
</dbReference>
<dbReference type="PANTHER" id="PTHR46270:SF2">
    <property type="entry name" value="TIR DOMAIN-CONTAINING PROTEIN"/>
    <property type="match status" value="1"/>
</dbReference>
<proteinExistence type="predicted"/>
<dbReference type="GeneID" id="5888605"/>
<dbReference type="EMBL" id="CH991544">
    <property type="protein sequence ID" value="EDQ91701.1"/>
    <property type="molecule type" value="Genomic_DNA"/>
</dbReference>
<evidence type="ECO:0008006" key="3">
    <source>
        <dbReference type="Google" id="ProtNLM"/>
    </source>
</evidence>
<dbReference type="eggNOG" id="ENOG502S5FC">
    <property type="taxonomic scope" value="Eukaryota"/>
</dbReference>
<evidence type="ECO:0000313" key="2">
    <source>
        <dbReference type="Proteomes" id="UP000001357"/>
    </source>
</evidence>
<accession>A9US16</accession>
<keyword evidence="2" id="KW-1185">Reference proteome</keyword>
<dbReference type="InterPro" id="IPR013024">
    <property type="entry name" value="GGCT-like"/>
</dbReference>
<dbReference type="InParanoid" id="A9US16"/>
<dbReference type="AlphaFoldDB" id="A9US16"/>
<dbReference type="KEGG" id="mbr:MONBRDRAFT_35826"/>
<organism evidence="1 2">
    <name type="scientific">Monosiga brevicollis</name>
    <name type="common">Choanoflagellate</name>
    <dbReference type="NCBI Taxonomy" id="81824"/>
    <lineage>
        <taxon>Eukaryota</taxon>
        <taxon>Choanoflagellata</taxon>
        <taxon>Craspedida</taxon>
        <taxon>Salpingoecidae</taxon>
        <taxon>Monosiga</taxon>
    </lineage>
</organism>
<evidence type="ECO:0000313" key="1">
    <source>
        <dbReference type="EMBL" id="EDQ91701.1"/>
    </source>
</evidence>
<dbReference type="PANTHER" id="PTHR46270">
    <property type="entry name" value="ARMADILLO-TYPE FOLD-RELATED"/>
    <property type="match status" value="1"/>
</dbReference>
<reference evidence="1 2" key="1">
    <citation type="journal article" date="2008" name="Nature">
        <title>The genome of the choanoflagellate Monosiga brevicollis and the origin of metazoans.</title>
        <authorList>
            <consortium name="JGI Sequencing"/>
            <person name="King N."/>
            <person name="Westbrook M.J."/>
            <person name="Young S.L."/>
            <person name="Kuo A."/>
            <person name="Abedin M."/>
            <person name="Chapman J."/>
            <person name="Fairclough S."/>
            <person name="Hellsten U."/>
            <person name="Isogai Y."/>
            <person name="Letunic I."/>
            <person name="Marr M."/>
            <person name="Pincus D."/>
            <person name="Putnam N."/>
            <person name="Rokas A."/>
            <person name="Wright K.J."/>
            <person name="Zuzow R."/>
            <person name="Dirks W."/>
            <person name="Good M."/>
            <person name="Goodstein D."/>
            <person name="Lemons D."/>
            <person name="Li W."/>
            <person name="Lyons J.B."/>
            <person name="Morris A."/>
            <person name="Nichols S."/>
            <person name="Richter D.J."/>
            <person name="Salamov A."/>
            <person name="Bork P."/>
            <person name="Lim W.A."/>
            <person name="Manning G."/>
            <person name="Miller W.T."/>
            <person name="McGinnis W."/>
            <person name="Shapiro H."/>
            <person name="Tjian R."/>
            <person name="Grigoriev I.V."/>
            <person name="Rokhsar D."/>
        </authorList>
    </citation>
    <scope>NUCLEOTIDE SEQUENCE [LARGE SCALE GENOMIC DNA]</scope>
    <source>
        <strain evidence="2">MX1 / ATCC 50154</strain>
    </source>
</reference>
<protein>
    <recommendedName>
        <fullName evidence="3">TIR domain-containing protein</fullName>
    </recommendedName>
</protein>
<dbReference type="Proteomes" id="UP000001357">
    <property type="component" value="Unassembled WGS sequence"/>
</dbReference>
<dbReference type="Gene3D" id="3.10.490.10">
    <property type="entry name" value="Gamma-glutamyl cyclotransferase-like"/>
    <property type="match status" value="1"/>
</dbReference>
<gene>
    <name evidence="1" type="ORF">MONBRDRAFT_35826</name>
</gene>